<dbReference type="InterPro" id="IPR011990">
    <property type="entry name" value="TPR-like_helical_dom_sf"/>
</dbReference>
<keyword evidence="3" id="KW-1185">Reference proteome</keyword>
<dbReference type="EMBL" id="PZJJ01000008">
    <property type="protein sequence ID" value="PTL39330.1"/>
    <property type="molecule type" value="Genomic_DNA"/>
</dbReference>
<dbReference type="Proteomes" id="UP000240509">
    <property type="component" value="Unassembled WGS sequence"/>
</dbReference>
<gene>
    <name evidence="2" type="ORF">C6Y45_06875</name>
</gene>
<feature type="coiled-coil region" evidence="1">
    <location>
        <begin position="668"/>
        <end position="695"/>
    </location>
</feature>
<accession>A0A2T4U7F6</accession>
<protein>
    <submittedName>
        <fullName evidence="2">Uncharacterized protein</fullName>
    </submittedName>
</protein>
<dbReference type="InterPro" id="IPR019734">
    <property type="entry name" value="TPR_rpt"/>
</dbReference>
<proteinExistence type="predicted"/>
<name>A0A2T4U7F6_9BACI</name>
<evidence type="ECO:0000256" key="1">
    <source>
        <dbReference type="SAM" id="Coils"/>
    </source>
</evidence>
<dbReference type="AlphaFoldDB" id="A0A2T4U7F6"/>
<dbReference type="Gene3D" id="1.25.40.10">
    <property type="entry name" value="Tetratricopeptide repeat domain"/>
    <property type="match status" value="1"/>
</dbReference>
<organism evidence="2 3">
    <name type="scientific">Alkalicoccus saliphilus</name>
    <dbReference type="NCBI Taxonomy" id="200989"/>
    <lineage>
        <taxon>Bacteria</taxon>
        <taxon>Bacillati</taxon>
        <taxon>Bacillota</taxon>
        <taxon>Bacilli</taxon>
        <taxon>Bacillales</taxon>
        <taxon>Bacillaceae</taxon>
        <taxon>Alkalicoccus</taxon>
    </lineage>
</organism>
<dbReference type="Pfam" id="PF13181">
    <property type="entry name" value="TPR_8"/>
    <property type="match status" value="1"/>
</dbReference>
<dbReference type="SUPFAM" id="SSF48452">
    <property type="entry name" value="TPR-like"/>
    <property type="match status" value="1"/>
</dbReference>
<evidence type="ECO:0000313" key="3">
    <source>
        <dbReference type="Proteomes" id="UP000240509"/>
    </source>
</evidence>
<reference evidence="2 3" key="1">
    <citation type="submission" date="2018-03" db="EMBL/GenBank/DDBJ databases">
        <title>Alkalicoccus saliphilus sp. nov., isolated from a mineral pool.</title>
        <authorList>
            <person name="Zhao B."/>
        </authorList>
    </citation>
    <scope>NUCLEOTIDE SEQUENCE [LARGE SCALE GENOMIC DNA]</scope>
    <source>
        <strain evidence="2 3">6AG</strain>
    </source>
</reference>
<dbReference type="RefSeq" id="WP_107584491.1">
    <property type="nucleotide sequence ID" value="NZ_PZJJ01000008.1"/>
</dbReference>
<dbReference type="OrthoDB" id="2953146at2"/>
<sequence>MEKQEALVQKMYYRYVLNEEEQQYPVKQLGQKMTEAAENESLLAEIRFGQGEIYYHYGDVEAAIYKWEHVTGDIKPWAFKNIGDAYYDLGWFDQAKETYTGVETEELTLQSELTLQLLSIYAEEKDRGMVYEYLNKALDINPDYPGVTELARTLYEDYADWQKAVDLSVKEGERTGESSWYAHLLNYVRNGHTTTFAPEYFEKPARLLVELDHSLFQELIGELTEAYRNTDKYLYWIGTMNSIFGSLELEQYSGWEMMAALHHDVYLDLTDGAYLEEEMETLMPELLRHWELLASGQNTVLALAAQSAWEEVFPEKESVITGAGAEQYNPELAAGEMVRLLEAVLSWTEAESLDTELIFDPLEREIGSLEGMQDLLDRSEGRSFDRSTWIARLKQDPEFASRAAASLSVGIQGLLGRLVEEQRAVEYSLEESIRFYEDMLGQFRELLRTLESERMHQQTEIVESYQTMKQMQKEQFESSVPSIIKEASDVLEDEEKSAKLLHEDLNTAMNTRLRAYVDEELFPIFRRSLQSWLKETEQKFQASQSFLDEKNANMNEAIGEEALQLQLDFELLHDWKRDLTRMINRTELPEENIMSRLEPKQMLLRNVGKLFGDMQQSKSFVQQQYRRYLENGDFEGVAEVLSYKLFFEFDLFDRAIRADVDTTYTDLITHLEEMIETYTQHLESTKKELANHKENPAHFYDPLKIFDMRQKQCERLLGKSIEAS</sequence>
<comment type="caution">
    <text evidence="2">The sequence shown here is derived from an EMBL/GenBank/DDBJ whole genome shotgun (WGS) entry which is preliminary data.</text>
</comment>
<keyword evidence="1" id="KW-0175">Coiled coil</keyword>
<evidence type="ECO:0000313" key="2">
    <source>
        <dbReference type="EMBL" id="PTL39330.1"/>
    </source>
</evidence>